<feature type="region of interest" description="Disordered" evidence="1">
    <location>
        <begin position="129"/>
        <end position="153"/>
    </location>
</feature>
<dbReference type="Proteomes" id="UP000282312">
    <property type="component" value="Unassembled WGS sequence"/>
</dbReference>
<protein>
    <submittedName>
        <fullName evidence="2">Uncharacterized protein</fullName>
    </submittedName>
</protein>
<organism evidence="2 3">
    <name type="scientific">Micromonospora inaquosa</name>
    <dbReference type="NCBI Taxonomy" id="2203716"/>
    <lineage>
        <taxon>Bacteria</taxon>
        <taxon>Bacillati</taxon>
        <taxon>Actinomycetota</taxon>
        <taxon>Actinomycetes</taxon>
        <taxon>Micromonosporales</taxon>
        <taxon>Micromonosporaceae</taxon>
        <taxon>Micromonospora</taxon>
    </lineage>
</organism>
<keyword evidence="3" id="KW-1185">Reference proteome</keyword>
<dbReference type="EMBL" id="QGSZ01000171">
    <property type="protein sequence ID" value="RQX04747.1"/>
    <property type="molecule type" value="Genomic_DNA"/>
</dbReference>
<evidence type="ECO:0000313" key="3">
    <source>
        <dbReference type="Proteomes" id="UP000282312"/>
    </source>
</evidence>
<dbReference type="AlphaFoldDB" id="A0A3N9XE11"/>
<comment type="caution">
    <text evidence="2">The sequence shown here is derived from an EMBL/GenBank/DDBJ whole genome shotgun (WGS) entry which is preliminary data.</text>
</comment>
<evidence type="ECO:0000313" key="2">
    <source>
        <dbReference type="EMBL" id="RQX04747.1"/>
    </source>
</evidence>
<proteinExistence type="predicted"/>
<evidence type="ECO:0000256" key="1">
    <source>
        <dbReference type="SAM" id="MobiDB-lite"/>
    </source>
</evidence>
<gene>
    <name evidence="2" type="ORF">DLJ59_09140</name>
</gene>
<name>A0A3N9XE11_9ACTN</name>
<reference evidence="2 3" key="1">
    <citation type="submission" date="2018-05" db="EMBL/GenBank/DDBJ databases">
        <title>Micromonospora from Atacama Desert.</title>
        <authorList>
            <person name="Carro L."/>
            <person name="Goodfellow M."/>
            <person name="Klenk H.-P."/>
        </authorList>
    </citation>
    <scope>NUCLEOTIDE SEQUENCE [LARGE SCALE GENOMIC DNA]</scope>
    <source>
        <strain evidence="2 3">LB39</strain>
    </source>
</reference>
<sequence length="153" mass="17044">MLSLDCLRLNSGLAGIRIRNAGLGPAIIRVATLYLDGEEVGPWEKQVVDPLRGTFAVWPNFTSLRQGKPIPVGQELMIFAVEDYVPTRDAEFWSAVTQRIRIHVQYESVYGNERHEAWFEGSPSYKPGIPWQGRNDAGSSIDGDAQTEPTQSL</sequence>
<accession>A0A3N9XE11</accession>